<gene>
    <name evidence="2" type="ORF">BCF44_11939</name>
</gene>
<reference evidence="2 3" key="1">
    <citation type="submission" date="2018-08" db="EMBL/GenBank/DDBJ databases">
        <title>Genomic Encyclopedia of Archaeal and Bacterial Type Strains, Phase II (KMG-II): from individual species to whole genera.</title>
        <authorList>
            <person name="Goeker M."/>
        </authorList>
    </citation>
    <scope>NUCLEOTIDE SEQUENCE [LARGE SCALE GENOMIC DNA]</scope>
    <source>
        <strain evidence="2 3">DSM 45791</strain>
    </source>
</reference>
<keyword evidence="3" id="KW-1185">Reference proteome</keyword>
<name>A0A3E0GZH4_9PSEU</name>
<evidence type="ECO:0000313" key="2">
    <source>
        <dbReference type="EMBL" id="REH34763.1"/>
    </source>
</evidence>
<dbReference type="EMBL" id="QUNO01000019">
    <property type="protein sequence ID" value="REH34763.1"/>
    <property type="molecule type" value="Genomic_DNA"/>
</dbReference>
<evidence type="ECO:0008006" key="4">
    <source>
        <dbReference type="Google" id="ProtNLM"/>
    </source>
</evidence>
<evidence type="ECO:0000313" key="3">
    <source>
        <dbReference type="Proteomes" id="UP000256269"/>
    </source>
</evidence>
<organism evidence="2 3">
    <name type="scientific">Kutzneria buriramensis</name>
    <dbReference type="NCBI Taxonomy" id="1045776"/>
    <lineage>
        <taxon>Bacteria</taxon>
        <taxon>Bacillati</taxon>
        <taxon>Actinomycetota</taxon>
        <taxon>Actinomycetes</taxon>
        <taxon>Pseudonocardiales</taxon>
        <taxon>Pseudonocardiaceae</taxon>
        <taxon>Kutzneria</taxon>
    </lineage>
</organism>
<proteinExistence type="predicted"/>
<feature type="chain" id="PRO_5017577739" description="Peptidase inhibitor family I36" evidence="1">
    <location>
        <begin position="27"/>
        <end position="154"/>
    </location>
</feature>
<keyword evidence="1" id="KW-0732">Signal</keyword>
<evidence type="ECO:0000256" key="1">
    <source>
        <dbReference type="SAM" id="SignalP"/>
    </source>
</evidence>
<comment type="caution">
    <text evidence="2">The sequence shown here is derived from an EMBL/GenBank/DDBJ whole genome shotgun (WGS) entry which is preliminary data.</text>
</comment>
<dbReference type="AlphaFoldDB" id="A0A3E0GZH4"/>
<sequence>MQRSIPRVAGGLAALALAVTPMIAAAAPASATTISSCSDAYQVGSTKVVPDEHGQSAMSIKQYWSPRCQENFAYAYVWQSFRNSHPGTWTISLGEIWVQSPGVETNPVSMSYTDTRQAEAWSPGFAGGGRCTYAEAALLYGSYATDGRTDQRCG</sequence>
<accession>A0A3E0GZH4</accession>
<dbReference type="RefSeq" id="WP_116180181.1">
    <property type="nucleotide sequence ID" value="NZ_CP144375.1"/>
</dbReference>
<dbReference type="Proteomes" id="UP000256269">
    <property type="component" value="Unassembled WGS sequence"/>
</dbReference>
<protein>
    <recommendedName>
        <fullName evidence="4">Peptidase inhibitor family I36</fullName>
    </recommendedName>
</protein>
<feature type="signal peptide" evidence="1">
    <location>
        <begin position="1"/>
        <end position="26"/>
    </location>
</feature>
<dbReference type="OrthoDB" id="3693320at2"/>